<reference evidence="8" key="1">
    <citation type="submission" date="2024-04" db="EMBL/GenBank/DDBJ databases">
        <title>Phylogenomic analyses of a clade within the roseobacter group suggest taxonomic reassignments of species of the genera Aestuariivita, Citreicella, Loktanella, Nautella, Pelagibaca, Ruegeria, Thalassobius, Thiobacimonas and Tropicibacter, and the proposal o.</title>
        <authorList>
            <person name="Jeon C.O."/>
        </authorList>
    </citation>
    <scope>NUCLEOTIDE SEQUENCE [LARGE SCALE GENOMIC DNA]</scope>
    <source>
        <strain evidence="8">BS5-3</strain>
    </source>
</reference>
<feature type="chain" id="PRO_5046331832" evidence="5">
    <location>
        <begin position="20"/>
        <end position="473"/>
    </location>
</feature>
<evidence type="ECO:0000256" key="4">
    <source>
        <dbReference type="ARBA" id="ARBA00023136"/>
    </source>
</evidence>
<dbReference type="InterPro" id="IPR029095">
    <property type="entry name" value="NarX-like_N"/>
</dbReference>
<organism evidence="7 8">
    <name type="scientific">Yoonia phaeophyticola</name>
    <dbReference type="NCBI Taxonomy" id="3137369"/>
    <lineage>
        <taxon>Bacteria</taxon>
        <taxon>Pseudomonadati</taxon>
        <taxon>Pseudomonadota</taxon>
        <taxon>Alphaproteobacteria</taxon>
        <taxon>Rhodobacterales</taxon>
        <taxon>Paracoccaceae</taxon>
        <taxon>Yoonia</taxon>
    </lineage>
</organism>
<dbReference type="EMBL" id="CP150951">
    <property type="protein sequence ID" value="WZC48802.1"/>
    <property type="molecule type" value="Genomic_DNA"/>
</dbReference>
<dbReference type="RefSeq" id="WP_341366915.1">
    <property type="nucleotide sequence ID" value="NZ_CP150951.2"/>
</dbReference>
<comment type="subcellular location">
    <subcellularLocation>
        <location evidence="1">Membrane</location>
        <topology evidence="1">Multi-pass membrane protein</topology>
    </subcellularLocation>
</comment>
<evidence type="ECO:0000256" key="5">
    <source>
        <dbReference type="SAM" id="SignalP"/>
    </source>
</evidence>
<keyword evidence="8" id="KW-1185">Reference proteome</keyword>
<feature type="domain" description="NarX-like N-terminal" evidence="6">
    <location>
        <begin position="172"/>
        <end position="268"/>
    </location>
</feature>
<evidence type="ECO:0000313" key="7">
    <source>
        <dbReference type="EMBL" id="WZC48802.1"/>
    </source>
</evidence>
<keyword evidence="2" id="KW-0812">Transmembrane</keyword>
<gene>
    <name evidence="7" type="ORF">AABB29_18500</name>
</gene>
<keyword evidence="4" id="KW-0472">Membrane</keyword>
<feature type="signal peptide" evidence="5">
    <location>
        <begin position="1"/>
        <end position="19"/>
    </location>
</feature>
<keyword evidence="3" id="KW-1133">Transmembrane helix</keyword>
<protein>
    <submittedName>
        <fullName evidence="7">Type IV pili methyl-accepting chemotaxis transducer N-terminal domain-containing protein</fullName>
    </submittedName>
</protein>
<evidence type="ECO:0000259" key="6">
    <source>
        <dbReference type="Pfam" id="PF13675"/>
    </source>
</evidence>
<evidence type="ECO:0000256" key="1">
    <source>
        <dbReference type="ARBA" id="ARBA00004141"/>
    </source>
</evidence>
<proteinExistence type="predicted"/>
<evidence type="ECO:0000313" key="8">
    <source>
        <dbReference type="Proteomes" id="UP001440612"/>
    </source>
</evidence>
<keyword evidence="5" id="KW-0732">Signal</keyword>
<feature type="domain" description="NarX-like N-terminal" evidence="6">
    <location>
        <begin position="39"/>
        <end position="142"/>
    </location>
</feature>
<accession>A0ABZ2V3R8</accession>
<name>A0ABZ2V3R8_9RHOB</name>
<evidence type="ECO:0000256" key="3">
    <source>
        <dbReference type="ARBA" id="ARBA00022989"/>
    </source>
</evidence>
<dbReference type="Proteomes" id="UP001440612">
    <property type="component" value="Chromosome"/>
</dbReference>
<evidence type="ECO:0000256" key="2">
    <source>
        <dbReference type="ARBA" id="ARBA00022692"/>
    </source>
</evidence>
<sequence length="473" mass="49971">MKKGTILAAVLGLPTVFGATTTPTIATAEFIDPALYDGGKARVNRSASLRALSESVAAASCRFHGGIDTDNAKQHLAADMDRFNVILAGLEHGNPALGIPTTETRGRTLATIQETIGAWTPIAASAARLVSDRGTETDAAAIADGRAALFEQTVVLAAEISGQYSNPQELLQSDATILNFAGRQRALAHRMSRAICQLATGTGGPETLADLETAADLFERTLVALRSGMPEAGINPPPTDAVADSLDQTLALWQEERGFLDAFLAGQTPGSDDVIAVTDLAHDIVVSMNNTITLYLIATPGKQGTYRVPLEAYAKGELANWLTDPALIAAINAQNVRHADLSDDEVIALDQEWRAEAGADGGPLISGLLEHPVSEWLRSQQTGTAGFVTEVFVMDNKGLNVAQSVETSDYWQGDEAKWQETYLVGAEALHVGDVEFDDSTGFYQSQASLPIVDPATGAVIGAITFGINVQNLM</sequence>
<dbReference type="Pfam" id="PF13675">
    <property type="entry name" value="PilJ"/>
    <property type="match status" value="2"/>
</dbReference>